<dbReference type="InterPro" id="IPR013747">
    <property type="entry name" value="ACP_syn_III_C"/>
</dbReference>
<dbReference type="GO" id="GO:0004315">
    <property type="term" value="F:3-oxoacyl-[acyl-carrier-protein] synthase activity"/>
    <property type="evidence" value="ECO:0007669"/>
    <property type="project" value="InterPro"/>
</dbReference>
<feature type="domain" description="Beta-ketoacyl-[acyl-carrier-protein] synthase III N-terminal" evidence="15">
    <location>
        <begin position="108"/>
        <end position="186"/>
    </location>
</feature>
<dbReference type="Pfam" id="PF08541">
    <property type="entry name" value="ACP_syn_III_C"/>
    <property type="match status" value="1"/>
</dbReference>
<dbReference type="PANTHER" id="PTHR34069">
    <property type="entry name" value="3-OXOACYL-[ACYL-CARRIER-PROTEIN] SYNTHASE 3"/>
    <property type="match status" value="1"/>
</dbReference>
<dbReference type="Proteomes" id="UP000438699">
    <property type="component" value="Unassembled WGS sequence"/>
</dbReference>
<keyword evidence="4 13" id="KW-0963">Cytoplasm</keyword>
<comment type="pathway">
    <text evidence="1 13">Lipid metabolism; fatty acid biosynthesis.</text>
</comment>
<feature type="active site" evidence="13">
    <location>
        <position position="114"/>
    </location>
</feature>
<evidence type="ECO:0000256" key="1">
    <source>
        <dbReference type="ARBA" id="ARBA00005194"/>
    </source>
</evidence>
<gene>
    <name evidence="13" type="primary">fabH</name>
    <name evidence="16" type="ORF">F8A88_06525</name>
</gene>
<comment type="caution">
    <text evidence="16">The sequence shown here is derived from an EMBL/GenBank/DDBJ whole genome shotgun (WGS) entry which is preliminary data.</text>
</comment>
<evidence type="ECO:0000313" key="16">
    <source>
        <dbReference type="EMBL" id="KAB1442117.1"/>
    </source>
</evidence>
<dbReference type="UniPathway" id="UPA00094"/>
<comment type="function">
    <text evidence="13">Catalyzes the condensation reaction of fatty acid synthesis by the addition to an acyl acceptor of two carbons from malonyl-ACP. Catalyzes the first condensation reaction which initiates fatty acid synthesis and may therefore play a role in governing the total rate of fatty acid production. Possesses both acetoacetyl-ACP synthase and acetyl transacylase activities. Its substrate specificity determines the biosynthesis of branched-chain and/or straight-chain of fatty acids.</text>
</comment>
<keyword evidence="6 13" id="KW-0808">Transferase</keyword>
<dbReference type="GO" id="GO:0033818">
    <property type="term" value="F:beta-ketoacyl-acyl-carrier-protein synthase III activity"/>
    <property type="evidence" value="ECO:0007669"/>
    <property type="project" value="UniProtKB-UniRule"/>
</dbReference>
<feature type="domain" description="Beta-ketoacyl-[acyl-carrier-protein] synthase III C-terminal" evidence="14">
    <location>
        <begin position="238"/>
        <end position="327"/>
    </location>
</feature>
<feature type="region of interest" description="ACP-binding" evidence="13">
    <location>
        <begin position="255"/>
        <end position="259"/>
    </location>
</feature>
<sequence>MSNDIVIRGLGRHVPEKILTNADFEAIVDTSDEWITTRTGIKERHVVSEGEYNSDLAVGAARMALKNAGMEAEELTHIIMGTITADHVVPSGACVVQEKLGLKHRVAYDISAACSGFIFGLENARAILALHPEAKVLVIGVEVLTHRTNFEDRSTCVLFGDGAGAAILTQGGEGPKLLDVKLSTDGSLANLLTVSGGGSAATYKLGDTVGPEYFIQMQGREIFKHAVRSMTGICNQILEDNNLTNKDVDVLIPHQANWRIIDAVGRKFEIPAEQVYSNVQRFGNTSAASVPLALSEADETGFLKEGNLVMLTAFGGGFTWASALLQY</sequence>
<keyword evidence="10 13" id="KW-0511">Multifunctional enzyme</keyword>
<dbReference type="GO" id="GO:0006633">
    <property type="term" value="P:fatty acid biosynthetic process"/>
    <property type="evidence" value="ECO:0007669"/>
    <property type="project" value="UniProtKB-UniRule"/>
</dbReference>
<dbReference type="NCBIfam" id="NF006829">
    <property type="entry name" value="PRK09352.1"/>
    <property type="match status" value="1"/>
</dbReference>
<evidence type="ECO:0000256" key="3">
    <source>
        <dbReference type="ARBA" id="ARBA00012333"/>
    </source>
</evidence>
<evidence type="ECO:0000256" key="2">
    <source>
        <dbReference type="ARBA" id="ARBA00008642"/>
    </source>
</evidence>
<evidence type="ECO:0000256" key="13">
    <source>
        <dbReference type="HAMAP-Rule" id="MF_01815"/>
    </source>
</evidence>
<dbReference type="GO" id="GO:0005737">
    <property type="term" value="C:cytoplasm"/>
    <property type="evidence" value="ECO:0007669"/>
    <property type="project" value="UniProtKB-SubCell"/>
</dbReference>
<dbReference type="InterPro" id="IPR016039">
    <property type="entry name" value="Thiolase-like"/>
</dbReference>
<comment type="subunit">
    <text evidence="13">Homodimer.</text>
</comment>
<evidence type="ECO:0000256" key="11">
    <source>
        <dbReference type="ARBA" id="ARBA00023315"/>
    </source>
</evidence>
<proteinExistence type="inferred from homology"/>
<comment type="similarity">
    <text evidence="2 13">Belongs to the thiolase-like superfamily. FabH family.</text>
</comment>
<dbReference type="CDD" id="cd00830">
    <property type="entry name" value="KAS_III"/>
    <property type="match status" value="1"/>
</dbReference>
<protein>
    <recommendedName>
        <fullName evidence="3 13">Beta-ketoacyl-[acyl-carrier-protein] synthase III</fullName>
        <shortName evidence="13">Beta-ketoacyl-ACP synthase III</shortName>
        <shortName evidence="13">KAS III</shortName>
        <ecNumber evidence="3 13">2.3.1.180</ecNumber>
    </recommendedName>
    <alternativeName>
        <fullName evidence="13">3-oxoacyl-[acyl-carrier-protein] synthase 3</fullName>
    </alternativeName>
    <alternativeName>
        <fullName evidence="13">3-oxoacyl-[acyl-carrier-protein] synthase III</fullName>
    </alternativeName>
</protein>
<evidence type="ECO:0000256" key="12">
    <source>
        <dbReference type="ARBA" id="ARBA00051096"/>
    </source>
</evidence>
<name>A0A6N6N3I0_9BACT</name>
<reference evidence="16 17" key="1">
    <citation type="journal article" date="2017" name="Int. J. Syst. Evol. Microbiol.">
        <title>Desulfovibrio senegalensis sp. nov., a mesophilic sulfate reducer isolated from marine sediment.</title>
        <authorList>
            <person name="Thioye A."/>
            <person name="Gam Z.B.A."/>
            <person name="Mbengue M."/>
            <person name="Cayol J.L."/>
            <person name="Joseph-Bartoli M."/>
            <person name="Toure-Kane C."/>
            <person name="Labat M."/>
        </authorList>
    </citation>
    <scope>NUCLEOTIDE SEQUENCE [LARGE SCALE GENOMIC DNA]</scope>
    <source>
        <strain evidence="16 17">DSM 101509</strain>
    </source>
</reference>
<evidence type="ECO:0000313" key="17">
    <source>
        <dbReference type="Proteomes" id="UP000438699"/>
    </source>
</evidence>
<evidence type="ECO:0000259" key="14">
    <source>
        <dbReference type="Pfam" id="PF08541"/>
    </source>
</evidence>
<dbReference type="RefSeq" id="WP_151150339.1">
    <property type="nucleotide sequence ID" value="NZ_WAIE01000002.1"/>
</dbReference>
<evidence type="ECO:0000256" key="7">
    <source>
        <dbReference type="ARBA" id="ARBA00022832"/>
    </source>
</evidence>
<keyword evidence="7 13" id="KW-0276">Fatty acid metabolism</keyword>
<dbReference type="GO" id="GO:0044550">
    <property type="term" value="P:secondary metabolite biosynthetic process"/>
    <property type="evidence" value="ECO:0007669"/>
    <property type="project" value="TreeGrafter"/>
</dbReference>
<dbReference type="PANTHER" id="PTHR34069:SF2">
    <property type="entry name" value="BETA-KETOACYL-[ACYL-CARRIER-PROTEIN] SYNTHASE III"/>
    <property type="match status" value="1"/>
</dbReference>
<dbReference type="FunFam" id="3.40.47.10:FF:000004">
    <property type="entry name" value="3-oxoacyl-[acyl-carrier-protein] synthase 3"/>
    <property type="match status" value="1"/>
</dbReference>
<accession>A0A6N6N3I0</accession>
<dbReference type="SUPFAM" id="SSF53901">
    <property type="entry name" value="Thiolase-like"/>
    <property type="match status" value="1"/>
</dbReference>
<dbReference type="OrthoDB" id="9815506at2"/>
<dbReference type="HAMAP" id="MF_01815">
    <property type="entry name" value="FabH"/>
    <property type="match status" value="1"/>
</dbReference>
<dbReference type="EC" id="2.3.1.180" evidence="3 13"/>
<evidence type="ECO:0000259" key="15">
    <source>
        <dbReference type="Pfam" id="PF08545"/>
    </source>
</evidence>
<keyword evidence="8 13" id="KW-0443">Lipid metabolism</keyword>
<evidence type="ECO:0000256" key="8">
    <source>
        <dbReference type="ARBA" id="ARBA00023098"/>
    </source>
</evidence>
<keyword evidence="9 13" id="KW-0275">Fatty acid biosynthesis</keyword>
<comment type="domain">
    <text evidence="13">The last Arg residue of the ACP-binding site is essential for the weak association between ACP/AcpP and FabH.</text>
</comment>
<feature type="active site" evidence="13">
    <location>
        <position position="254"/>
    </location>
</feature>
<dbReference type="Pfam" id="PF08545">
    <property type="entry name" value="ACP_syn_III"/>
    <property type="match status" value="1"/>
</dbReference>
<dbReference type="EMBL" id="WAIE01000002">
    <property type="protein sequence ID" value="KAB1442117.1"/>
    <property type="molecule type" value="Genomic_DNA"/>
</dbReference>
<keyword evidence="5 13" id="KW-0444">Lipid biosynthesis</keyword>
<keyword evidence="11 13" id="KW-0012">Acyltransferase</keyword>
<dbReference type="Gene3D" id="3.40.47.10">
    <property type="match status" value="1"/>
</dbReference>
<evidence type="ECO:0000256" key="4">
    <source>
        <dbReference type="ARBA" id="ARBA00022490"/>
    </source>
</evidence>
<evidence type="ECO:0000256" key="9">
    <source>
        <dbReference type="ARBA" id="ARBA00023160"/>
    </source>
</evidence>
<dbReference type="InterPro" id="IPR004655">
    <property type="entry name" value="FabH"/>
</dbReference>
<evidence type="ECO:0000256" key="10">
    <source>
        <dbReference type="ARBA" id="ARBA00023268"/>
    </source>
</evidence>
<dbReference type="NCBIfam" id="TIGR00747">
    <property type="entry name" value="fabH"/>
    <property type="match status" value="1"/>
</dbReference>
<feature type="active site" evidence="13">
    <location>
        <position position="284"/>
    </location>
</feature>
<keyword evidence="17" id="KW-1185">Reference proteome</keyword>
<dbReference type="InterPro" id="IPR013751">
    <property type="entry name" value="ACP_syn_III_N"/>
</dbReference>
<organism evidence="16 17">
    <name type="scientific">Pseudodesulfovibrio senegalensis</name>
    <dbReference type="NCBI Taxonomy" id="1721087"/>
    <lineage>
        <taxon>Bacteria</taxon>
        <taxon>Pseudomonadati</taxon>
        <taxon>Thermodesulfobacteriota</taxon>
        <taxon>Desulfovibrionia</taxon>
        <taxon>Desulfovibrionales</taxon>
        <taxon>Desulfovibrionaceae</taxon>
    </lineage>
</organism>
<dbReference type="AlphaFoldDB" id="A0A6N6N3I0"/>
<comment type="catalytic activity">
    <reaction evidence="12">
        <text>malonyl-[ACP] + acetyl-CoA + H(+) = 3-oxobutanoyl-[ACP] + CO2 + CoA</text>
        <dbReference type="Rhea" id="RHEA:12080"/>
        <dbReference type="Rhea" id="RHEA-COMP:9623"/>
        <dbReference type="Rhea" id="RHEA-COMP:9625"/>
        <dbReference type="ChEBI" id="CHEBI:15378"/>
        <dbReference type="ChEBI" id="CHEBI:16526"/>
        <dbReference type="ChEBI" id="CHEBI:57287"/>
        <dbReference type="ChEBI" id="CHEBI:57288"/>
        <dbReference type="ChEBI" id="CHEBI:78449"/>
        <dbReference type="ChEBI" id="CHEBI:78450"/>
        <dbReference type="EC" id="2.3.1.180"/>
    </reaction>
    <physiologicalReaction direction="left-to-right" evidence="12">
        <dbReference type="Rhea" id="RHEA:12081"/>
    </physiologicalReaction>
</comment>
<evidence type="ECO:0000256" key="5">
    <source>
        <dbReference type="ARBA" id="ARBA00022516"/>
    </source>
</evidence>
<comment type="subcellular location">
    <subcellularLocation>
        <location evidence="13">Cytoplasm</location>
    </subcellularLocation>
</comment>
<evidence type="ECO:0000256" key="6">
    <source>
        <dbReference type="ARBA" id="ARBA00022679"/>
    </source>
</evidence>